<proteinExistence type="inferred from homology"/>
<dbReference type="InterPro" id="IPR016153">
    <property type="entry name" value="Heat_shock_Hsp33_N"/>
</dbReference>
<evidence type="ECO:0000256" key="4">
    <source>
        <dbReference type="ARBA" id="ARBA00023186"/>
    </source>
</evidence>
<dbReference type="CDD" id="cd00498">
    <property type="entry name" value="Hsp33"/>
    <property type="match status" value="1"/>
</dbReference>
<evidence type="ECO:0000313" key="8">
    <source>
        <dbReference type="Proteomes" id="UP000199648"/>
    </source>
</evidence>
<dbReference type="SUPFAM" id="SSF64397">
    <property type="entry name" value="Hsp33 domain"/>
    <property type="match status" value="1"/>
</dbReference>
<dbReference type="GO" id="GO:0042026">
    <property type="term" value="P:protein refolding"/>
    <property type="evidence" value="ECO:0007669"/>
    <property type="project" value="TreeGrafter"/>
</dbReference>
<evidence type="ECO:0000313" key="7">
    <source>
        <dbReference type="EMBL" id="SCZ58035.1"/>
    </source>
</evidence>
<dbReference type="InterPro" id="IPR023212">
    <property type="entry name" value="Hsp33_helix_hairpin_bin_dom_sf"/>
</dbReference>
<dbReference type="Gene3D" id="3.55.30.10">
    <property type="entry name" value="Hsp33 domain"/>
    <property type="match status" value="1"/>
</dbReference>
<dbReference type="InterPro" id="IPR000397">
    <property type="entry name" value="Heat_shock_Hsp33"/>
</dbReference>
<evidence type="ECO:0000256" key="5">
    <source>
        <dbReference type="ARBA" id="ARBA00023284"/>
    </source>
</evidence>
<reference evidence="7 8" key="1">
    <citation type="submission" date="2016-10" db="EMBL/GenBank/DDBJ databases">
        <authorList>
            <person name="de Groot N.N."/>
        </authorList>
    </citation>
    <scope>NUCLEOTIDE SEQUENCE [LARGE SCALE GENOMIC DNA]</scope>
    <source>
        <strain evidence="7 8">HLD2</strain>
    </source>
</reference>
<feature type="disulfide bond" description="Redox-active" evidence="6">
    <location>
        <begin position="258"/>
        <end position="261"/>
    </location>
</feature>
<evidence type="ECO:0000256" key="3">
    <source>
        <dbReference type="ARBA" id="ARBA00023157"/>
    </source>
</evidence>
<dbReference type="PIRSF" id="PIRSF005261">
    <property type="entry name" value="Heat_shock_Hsp33"/>
    <property type="match status" value="1"/>
</dbReference>
<dbReference type="RefSeq" id="WP_092995024.1">
    <property type="nucleotide sequence ID" value="NZ_FMWD01000004.1"/>
</dbReference>
<sequence>MNDTLQRFLFENLGIRGELVRLDASWQAVLERQDYPPVVRTRLGELMAASVLLSATLKFDGSMTLQIRGDGPIGMMVVECTSARTLRGLAHWEGEPDEASLNGQFGDAQLIITIDQKKSGRDRYQGIVPLEGDSFAEAIEGYLYRSEQLPTRLWLTADSDSAAGLLLQDLPGQYSEEDAWNRVSTLAETVTEPELLDLEQGEVIRRLFHEEDVRVFESEPVSFRCSCSRERVENALRGLGHDEVTDIIRTEGEVAVNCEFCNRRYAYDAVDVERLFAGPEQPEVSTTRH</sequence>
<protein>
    <recommendedName>
        <fullName evidence="6">33 kDa chaperonin</fullName>
    </recommendedName>
    <alternativeName>
        <fullName evidence="6">Heat shock protein 33 homolog</fullName>
        <shortName evidence="6">HSP33</shortName>
    </alternativeName>
</protein>
<keyword evidence="2 6" id="KW-0862">Zinc</keyword>
<dbReference type="EMBL" id="FMWD01000004">
    <property type="protein sequence ID" value="SCZ58035.1"/>
    <property type="molecule type" value="Genomic_DNA"/>
</dbReference>
<dbReference type="PANTHER" id="PTHR30111">
    <property type="entry name" value="33 KDA CHAPERONIN"/>
    <property type="match status" value="1"/>
</dbReference>
<comment type="PTM">
    <text evidence="6">Under oxidizing conditions two disulfide bonds are formed involving the reactive cysteines. Under reducing conditions zinc is bound to the reactive cysteines and the protein is inactive.</text>
</comment>
<dbReference type="STRING" id="415747.SAMN03097708_01584"/>
<dbReference type="SUPFAM" id="SSF118352">
    <property type="entry name" value="HSP33 redox switch-like"/>
    <property type="match status" value="1"/>
</dbReference>
<dbReference type="GO" id="GO:0005737">
    <property type="term" value="C:cytoplasm"/>
    <property type="evidence" value="ECO:0007669"/>
    <property type="project" value="UniProtKB-SubCell"/>
</dbReference>
<evidence type="ECO:0000256" key="2">
    <source>
        <dbReference type="ARBA" id="ARBA00022833"/>
    </source>
</evidence>
<dbReference type="GO" id="GO:0051082">
    <property type="term" value="F:unfolded protein binding"/>
    <property type="evidence" value="ECO:0007669"/>
    <property type="project" value="UniProtKB-UniRule"/>
</dbReference>
<keyword evidence="5 6" id="KW-0676">Redox-active center</keyword>
<dbReference type="Gene3D" id="3.90.1280.10">
    <property type="entry name" value="HSP33 redox switch-like"/>
    <property type="match status" value="1"/>
</dbReference>
<name>A0A1G5Q828_9GAMM</name>
<dbReference type="GO" id="GO:0044183">
    <property type="term" value="F:protein folding chaperone"/>
    <property type="evidence" value="ECO:0007669"/>
    <property type="project" value="TreeGrafter"/>
</dbReference>
<dbReference type="OrthoDB" id="9793753at2"/>
<keyword evidence="4 6" id="KW-0143">Chaperone</keyword>
<keyword evidence="3 6" id="KW-1015">Disulfide bond</keyword>
<dbReference type="Pfam" id="PF01430">
    <property type="entry name" value="HSP33"/>
    <property type="match status" value="1"/>
</dbReference>
<dbReference type="HAMAP" id="MF_00117">
    <property type="entry name" value="HslO"/>
    <property type="match status" value="1"/>
</dbReference>
<dbReference type="InterPro" id="IPR016154">
    <property type="entry name" value="Heat_shock_Hsp33_C"/>
</dbReference>
<dbReference type="Proteomes" id="UP000199648">
    <property type="component" value="Unassembled WGS sequence"/>
</dbReference>
<gene>
    <name evidence="6" type="primary">hslO</name>
    <name evidence="7" type="ORF">SAMN03097708_01584</name>
</gene>
<comment type="function">
    <text evidence="6">Redox regulated molecular chaperone. Protects both thermally unfolding and oxidatively damaged proteins from irreversible aggregation. Plays an important role in the bacterial defense system toward oxidative stress.</text>
</comment>
<organism evidence="7 8">
    <name type="scientific">Thiohalomonas denitrificans</name>
    <dbReference type="NCBI Taxonomy" id="415747"/>
    <lineage>
        <taxon>Bacteria</taxon>
        <taxon>Pseudomonadati</taxon>
        <taxon>Pseudomonadota</taxon>
        <taxon>Gammaproteobacteria</taxon>
        <taxon>Thiohalomonadales</taxon>
        <taxon>Thiohalomonadaceae</taxon>
        <taxon>Thiohalomonas</taxon>
    </lineage>
</organism>
<comment type="similarity">
    <text evidence="6">Belongs to the HSP33 family.</text>
</comment>
<dbReference type="NCBIfam" id="NF001033">
    <property type="entry name" value="PRK00114.1"/>
    <property type="match status" value="1"/>
</dbReference>
<feature type="disulfide bond" description="Redox-active" evidence="6">
    <location>
        <begin position="225"/>
        <end position="227"/>
    </location>
</feature>
<dbReference type="PANTHER" id="PTHR30111:SF1">
    <property type="entry name" value="33 KDA CHAPERONIN"/>
    <property type="match status" value="1"/>
</dbReference>
<comment type="subcellular location">
    <subcellularLocation>
        <location evidence="6">Cytoplasm</location>
    </subcellularLocation>
</comment>
<evidence type="ECO:0000256" key="1">
    <source>
        <dbReference type="ARBA" id="ARBA00022490"/>
    </source>
</evidence>
<keyword evidence="1 6" id="KW-0963">Cytoplasm</keyword>
<dbReference type="Gene3D" id="1.10.287.480">
    <property type="entry name" value="helix hairpin bin"/>
    <property type="match status" value="1"/>
</dbReference>
<keyword evidence="8" id="KW-1185">Reference proteome</keyword>
<evidence type="ECO:0000256" key="6">
    <source>
        <dbReference type="HAMAP-Rule" id="MF_00117"/>
    </source>
</evidence>
<accession>A0A1G5Q828</accession>
<dbReference type="AlphaFoldDB" id="A0A1G5Q828"/>